<dbReference type="EMBL" id="MLJW01000003">
    <property type="protein sequence ID" value="OIR18402.1"/>
    <property type="molecule type" value="Genomic_DNA"/>
</dbReference>
<feature type="transmembrane region" description="Helical" evidence="1">
    <location>
        <begin position="71"/>
        <end position="88"/>
    </location>
</feature>
<dbReference type="Pfam" id="PF12966">
    <property type="entry name" value="AtpR"/>
    <property type="match status" value="1"/>
</dbReference>
<evidence type="ECO:0000313" key="2">
    <source>
        <dbReference type="EMBL" id="OIR18402.1"/>
    </source>
</evidence>
<gene>
    <name evidence="2" type="ORF">GALL_17310</name>
</gene>
<name>A0A1J5TBX1_9ZZZZ</name>
<evidence type="ECO:0000256" key="1">
    <source>
        <dbReference type="SAM" id="Phobius"/>
    </source>
</evidence>
<dbReference type="AlphaFoldDB" id="A0A1J5TBX1"/>
<dbReference type="NCBIfam" id="TIGR03165">
    <property type="entry name" value="F1F0_chp_2"/>
    <property type="match status" value="1"/>
</dbReference>
<feature type="transmembrane region" description="Helical" evidence="1">
    <location>
        <begin position="12"/>
        <end position="33"/>
    </location>
</feature>
<accession>A0A1J5TBX1</accession>
<comment type="caution">
    <text evidence="2">The sequence shown here is derived from an EMBL/GenBank/DDBJ whole genome shotgun (WGS) entry which is preliminary data.</text>
</comment>
<dbReference type="InterPro" id="IPR017581">
    <property type="entry name" value="AtpR-like"/>
</dbReference>
<proteinExistence type="predicted"/>
<keyword evidence="1" id="KW-0812">Transmembrane</keyword>
<feature type="transmembrane region" description="Helical" evidence="1">
    <location>
        <begin position="45"/>
        <end position="65"/>
    </location>
</feature>
<reference evidence="2" key="1">
    <citation type="submission" date="2016-10" db="EMBL/GenBank/DDBJ databases">
        <title>Sequence of Gallionella enrichment culture.</title>
        <authorList>
            <person name="Poehlein A."/>
            <person name="Muehling M."/>
            <person name="Daniel R."/>
        </authorList>
    </citation>
    <scope>NUCLEOTIDE SEQUENCE</scope>
</reference>
<sequence>MMGAAQMTELLQMALVLIAGMLLGALFFGGLWWTVRKGLSARQPALWFGTSLLLRTAIVLAGFYFVGGADWQRLLLCLLGFLIARLIVTKWTAKRTPGETVHAP</sequence>
<protein>
    <submittedName>
        <fullName evidence="2">N-ATPase, AtpR subunit</fullName>
    </submittedName>
</protein>
<keyword evidence="1" id="KW-0472">Membrane</keyword>
<keyword evidence="1" id="KW-1133">Transmembrane helix</keyword>
<organism evidence="2">
    <name type="scientific">mine drainage metagenome</name>
    <dbReference type="NCBI Taxonomy" id="410659"/>
    <lineage>
        <taxon>unclassified sequences</taxon>
        <taxon>metagenomes</taxon>
        <taxon>ecological metagenomes</taxon>
    </lineage>
</organism>